<dbReference type="Gene3D" id="3.20.20.70">
    <property type="entry name" value="Aldolase class I"/>
    <property type="match status" value="1"/>
</dbReference>
<proteinExistence type="inferred from homology"/>
<dbReference type="PANTHER" id="PTHR11082:SF25">
    <property type="entry name" value="DUS-LIKE FMN-BINDING DOMAIN-CONTAINING PROTEIN"/>
    <property type="match status" value="1"/>
</dbReference>
<comment type="function">
    <text evidence="5">Catalyzes the synthesis of 5,6-dihydrouridine (D), a modified base found in the D-loop of most tRNAs, via the reduction of the C5-C6 double bond in target uridines.</text>
</comment>
<feature type="binding site" evidence="7">
    <location>
        <position position="153"/>
    </location>
    <ligand>
        <name>FMN</name>
        <dbReference type="ChEBI" id="CHEBI:58210"/>
    </ligand>
</feature>
<keyword evidence="1 5" id="KW-0285">Flavoprotein</keyword>
<reference evidence="9 10" key="1">
    <citation type="submission" date="2018-12" db="EMBL/GenBank/DDBJ databases">
        <title>Rubrispira sanarue gen. nov., sp., nov., a member of the order Silvanigrellales, isolated from a brackish lake in Hamamatsu Japan.</title>
        <authorList>
            <person name="Maejima Y."/>
            <person name="Iino T."/>
            <person name="Muraguchi Y."/>
            <person name="Fukuda K."/>
            <person name="Nojiri H."/>
            <person name="Ohkuma M."/>
            <person name="Moriuchi R."/>
            <person name="Dohra H."/>
            <person name="Kimbara K."/>
            <person name="Shintani M."/>
        </authorList>
    </citation>
    <scope>NUCLEOTIDE SEQUENCE [LARGE SCALE GENOMIC DNA]</scope>
    <source>
        <strain evidence="9 10">RF1110005</strain>
    </source>
</reference>
<evidence type="ECO:0000256" key="4">
    <source>
        <dbReference type="ARBA" id="ARBA00023002"/>
    </source>
</evidence>
<feature type="binding site" evidence="7">
    <location>
        <begin position="240"/>
        <end position="241"/>
    </location>
    <ligand>
        <name>FMN</name>
        <dbReference type="ChEBI" id="CHEBI:58210"/>
    </ligand>
</feature>
<dbReference type="GO" id="GO:0050660">
    <property type="term" value="F:flavin adenine dinucleotide binding"/>
    <property type="evidence" value="ECO:0007669"/>
    <property type="project" value="InterPro"/>
</dbReference>
<feature type="binding site" evidence="7">
    <location>
        <position position="185"/>
    </location>
    <ligand>
        <name>FMN</name>
        <dbReference type="ChEBI" id="CHEBI:58210"/>
    </ligand>
</feature>
<evidence type="ECO:0000256" key="1">
    <source>
        <dbReference type="ARBA" id="ARBA00022630"/>
    </source>
</evidence>
<evidence type="ECO:0000256" key="5">
    <source>
        <dbReference type="PIRNR" id="PIRNR006621"/>
    </source>
</evidence>
<keyword evidence="3 5" id="KW-0819">tRNA processing</keyword>
<evidence type="ECO:0000256" key="3">
    <source>
        <dbReference type="ARBA" id="ARBA00022694"/>
    </source>
</evidence>
<name>A0A4P2VJP8_FLUSA</name>
<gene>
    <name evidence="9" type="ORF">JCM31447_02530</name>
</gene>
<protein>
    <recommendedName>
        <fullName evidence="5">tRNA-dihydrouridine synthase</fullName>
        <ecNumber evidence="5">1.3.1.-</ecNumber>
    </recommendedName>
</protein>
<evidence type="ECO:0000256" key="2">
    <source>
        <dbReference type="ARBA" id="ARBA00022643"/>
    </source>
</evidence>
<sequence>MPEIIPYVLKTRFNKLGIDFPFMIAPMVGLSHVAFRELIKSYTPKNINALRFTEMLSTRRIPNEKLETTHELKTARNEAFYIPQLLGNEEKFIAPSIEKLLIKNPWGFDINMGCPVSHTLKHNWGVRLMGSKDYAAQIVKIVKKYSSVPVSVKLRGGLAEDEDFDYLYSFVSALADGGADFLTIHARTRAQKHSGDANWQLVADIRNKMSIPIIANGNIQTAQDAVELIQNYGVDGAMIARAATARPWILWQISELLGNTEVPDGFEGRNAPSTPEEEGAEYLKACLKILSIMIDYFQDEAYILEKFRFFAATGARWFQFGHHFWRLTMRAKNVAQLRESIVNFSENSQNTMSKKIKMI</sequence>
<dbReference type="InterPro" id="IPR035587">
    <property type="entry name" value="DUS-like_FMN-bd"/>
</dbReference>
<dbReference type="Proteomes" id="UP000291236">
    <property type="component" value="Chromosome"/>
</dbReference>
<evidence type="ECO:0000313" key="9">
    <source>
        <dbReference type="EMBL" id="BBH51830.1"/>
    </source>
</evidence>
<accession>A0A4P2VJP8</accession>
<feature type="binding site" evidence="7">
    <location>
        <position position="84"/>
    </location>
    <ligand>
        <name>FMN</name>
        <dbReference type="ChEBI" id="CHEBI:58210"/>
    </ligand>
</feature>
<dbReference type="OrthoDB" id="5288557at2"/>
<comment type="similarity">
    <text evidence="5">Belongs to the dus family.</text>
</comment>
<evidence type="ECO:0000313" key="10">
    <source>
        <dbReference type="Proteomes" id="UP000291236"/>
    </source>
</evidence>
<dbReference type="CDD" id="cd02801">
    <property type="entry name" value="DUS_like_FMN"/>
    <property type="match status" value="1"/>
</dbReference>
<dbReference type="InterPro" id="IPR013785">
    <property type="entry name" value="Aldolase_TIM"/>
</dbReference>
<dbReference type="AlphaFoldDB" id="A0A4P2VJP8"/>
<keyword evidence="10" id="KW-1185">Reference proteome</keyword>
<dbReference type="EMBL" id="AP019368">
    <property type="protein sequence ID" value="BBH51830.1"/>
    <property type="molecule type" value="Genomic_DNA"/>
</dbReference>
<dbReference type="Pfam" id="PF01207">
    <property type="entry name" value="Dus"/>
    <property type="match status" value="1"/>
</dbReference>
<dbReference type="InterPro" id="IPR001269">
    <property type="entry name" value="DUS_fam"/>
</dbReference>
<dbReference type="SUPFAM" id="SSF51395">
    <property type="entry name" value="FMN-linked oxidoreductases"/>
    <property type="match status" value="1"/>
</dbReference>
<keyword evidence="4 5" id="KW-0560">Oxidoreductase</keyword>
<dbReference type="GO" id="GO:0017150">
    <property type="term" value="F:tRNA dihydrouridine synthase activity"/>
    <property type="evidence" value="ECO:0007669"/>
    <property type="project" value="InterPro"/>
</dbReference>
<keyword evidence="2 5" id="KW-0288">FMN</keyword>
<dbReference type="PANTHER" id="PTHR11082">
    <property type="entry name" value="TRNA-DIHYDROURIDINE SYNTHASE"/>
    <property type="match status" value="1"/>
</dbReference>
<evidence type="ECO:0000256" key="6">
    <source>
        <dbReference type="PIRSR" id="PIRSR006621-1"/>
    </source>
</evidence>
<feature type="active site" description="Proton donor" evidence="6">
    <location>
        <position position="114"/>
    </location>
</feature>
<comment type="cofactor">
    <cofactor evidence="5 7">
        <name>FMN</name>
        <dbReference type="ChEBI" id="CHEBI:58210"/>
    </cofactor>
</comment>
<dbReference type="KEGG" id="sbf:JCM31447_02530"/>
<dbReference type="PIRSF" id="PIRSF006621">
    <property type="entry name" value="Dus"/>
    <property type="match status" value="1"/>
</dbReference>
<dbReference type="RefSeq" id="WP_130605741.1">
    <property type="nucleotide sequence ID" value="NZ_AP019368.1"/>
</dbReference>
<organism evidence="9 10">
    <name type="scientific">Fluviispira sanaruensis</name>
    <dbReference type="NCBI Taxonomy" id="2493639"/>
    <lineage>
        <taxon>Bacteria</taxon>
        <taxon>Pseudomonadati</taxon>
        <taxon>Bdellovibrionota</taxon>
        <taxon>Oligoflexia</taxon>
        <taxon>Silvanigrellales</taxon>
        <taxon>Silvanigrellaceae</taxon>
        <taxon>Fluviispira</taxon>
    </lineage>
</organism>
<evidence type="ECO:0000256" key="7">
    <source>
        <dbReference type="PIRSR" id="PIRSR006621-2"/>
    </source>
</evidence>
<dbReference type="EC" id="1.3.1.-" evidence="5"/>
<feature type="domain" description="DUS-like FMN-binding" evidence="8">
    <location>
        <begin position="23"/>
        <end position="254"/>
    </location>
</feature>
<keyword evidence="7" id="KW-0547">Nucleotide-binding</keyword>
<evidence type="ECO:0000259" key="8">
    <source>
        <dbReference type="Pfam" id="PF01207"/>
    </source>
</evidence>
<feature type="binding site" evidence="7">
    <location>
        <begin position="26"/>
        <end position="28"/>
    </location>
    <ligand>
        <name>FMN</name>
        <dbReference type="ChEBI" id="CHEBI:58210"/>
    </ligand>
</feature>